<proteinExistence type="inferred from homology"/>
<dbReference type="EMBL" id="CP015243">
    <property type="protein sequence ID" value="ANF58946.1"/>
    <property type="molecule type" value="Genomic_DNA"/>
</dbReference>
<dbReference type="SUPFAM" id="SSF143865">
    <property type="entry name" value="CorA soluble domain-like"/>
    <property type="match status" value="1"/>
</dbReference>
<feature type="transmembrane region" description="Helical" evidence="11">
    <location>
        <begin position="298"/>
        <end position="321"/>
    </location>
</feature>
<sequence>MAQTGSALVAAYRLDGKGGGNPLSTETLNAAWDSDPNDIWMHLDFTFADADYYLSTLAELDEALIEALLEEYTRPRVARFSGGLMTTLRGVNLNPGEAPDDLISLRVWLSHNRLITLRRRPLQAIQQVRDDLASGSGASNVTALMVEMADHMIDQMGELLLEIDEALSQGEEKMLTGTELNGDDLARLRRPMITLRRFMEPQYDCLNRLCDASLGLDETNRLALREVANHLYRYIEDVRAMQERALIIQEQIWSIHNERLNSRMYLLSIITVLFLPLTFLTGLLGINVGGIPGANNPYGFALVLVLCLLVSVLVLAAVWGWQRYRQRG</sequence>
<dbReference type="GO" id="GO:0005886">
    <property type="term" value="C:plasma membrane"/>
    <property type="evidence" value="ECO:0007669"/>
    <property type="project" value="UniProtKB-SubCell"/>
</dbReference>
<keyword evidence="5" id="KW-0997">Cell inner membrane</keyword>
<dbReference type="AlphaFoldDB" id="A0A172YIC5"/>
<dbReference type="KEGG" id="haa:A5892_16950"/>
<evidence type="ECO:0000256" key="2">
    <source>
        <dbReference type="ARBA" id="ARBA00009765"/>
    </source>
</evidence>
<comment type="similarity">
    <text evidence="2">Belongs to the CorA metal ion transporter (MIT) (TC 1.A.35) family.</text>
</comment>
<evidence type="ECO:0000256" key="5">
    <source>
        <dbReference type="ARBA" id="ARBA00022519"/>
    </source>
</evidence>
<keyword evidence="9" id="KW-0406">Ion transport</keyword>
<dbReference type="InterPro" id="IPR002523">
    <property type="entry name" value="MgTranspt_CorA/ZnTranspt_ZntB"/>
</dbReference>
<dbReference type="SUPFAM" id="SSF144083">
    <property type="entry name" value="Magnesium transport protein CorA, transmembrane region"/>
    <property type="match status" value="1"/>
</dbReference>
<evidence type="ECO:0000256" key="4">
    <source>
        <dbReference type="ARBA" id="ARBA00022475"/>
    </source>
</evidence>
<name>A0A172YIC5_9GAMM</name>
<dbReference type="GO" id="GO:0000287">
    <property type="term" value="F:magnesium ion binding"/>
    <property type="evidence" value="ECO:0007669"/>
    <property type="project" value="TreeGrafter"/>
</dbReference>
<keyword evidence="10 11" id="KW-0472">Membrane</keyword>
<dbReference type="Pfam" id="PF01544">
    <property type="entry name" value="CorA"/>
    <property type="match status" value="1"/>
</dbReference>
<reference evidence="12 13" key="1">
    <citation type="submission" date="2016-04" db="EMBL/GenBank/DDBJ databases">
        <title>Complete Genome Sequence of Halotalea alkalilenta IHB B 13600.</title>
        <authorList>
            <person name="Swarnkar M.K."/>
            <person name="Sharma A."/>
            <person name="Kaushal K."/>
            <person name="Soni R."/>
            <person name="Rana S."/>
            <person name="Singh A.K."/>
            <person name="Gulati A."/>
        </authorList>
    </citation>
    <scope>NUCLEOTIDE SEQUENCE [LARGE SCALE GENOMIC DNA]</scope>
    <source>
        <strain evidence="12 13">IHB B 13600</strain>
    </source>
</reference>
<evidence type="ECO:0000313" key="13">
    <source>
        <dbReference type="Proteomes" id="UP000077875"/>
    </source>
</evidence>
<dbReference type="GO" id="GO:0050897">
    <property type="term" value="F:cobalt ion binding"/>
    <property type="evidence" value="ECO:0007669"/>
    <property type="project" value="TreeGrafter"/>
</dbReference>
<evidence type="ECO:0000313" key="12">
    <source>
        <dbReference type="EMBL" id="ANF58946.1"/>
    </source>
</evidence>
<evidence type="ECO:0000256" key="3">
    <source>
        <dbReference type="ARBA" id="ARBA00022448"/>
    </source>
</evidence>
<accession>A0A172YIC5</accession>
<dbReference type="Gene3D" id="3.30.460.20">
    <property type="entry name" value="CorA soluble domain-like"/>
    <property type="match status" value="1"/>
</dbReference>
<dbReference type="Gene3D" id="1.20.58.340">
    <property type="entry name" value="Magnesium transport protein CorA, transmembrane region"/>
    <property type="match status" value="2"/>
</dbReference>
<protein>
    <submittedName>
        <fullName evidence="12">Magnesium transporter CorA</fullName>
    </submittedName>
</protein>
<evidence type="ECO:0000256" key="10">
    <source>
        <dbReference type="ARBA" id="ARBA00023136"/>
    </source>
</evidence>
<dbReference type="RefSeq" id="WP_064123800.1">
    <property type="nucleotide sequence ID" value="NZ_CP015243.1"/>
</dbReference>
<dbReference type="GO" id="GO:0015087">
    <property type="term" value="F:cobalt ion transmembrane transporter activity"/>
    <property type="evidence" value="ECO:0007669"/>
    <property type="project" value="TreeGrafter"/>
</dbReference>
<dbReference type="Proteomes" id="UP000077875">
    <property type="component" value="Chromosome"/>
</dbReference>
<dbReference type="GO" id="GO:0015095">
    <property type="term" value="F:magnesium ion transmembrane transporter activity"/>
    <property type="evidence" value="ECO:0007669"/>
    <property type="project" value="TreeGrafter"/>
</dbReference>
<keyword evidence="6 11" id="KW-0812">Transmembrane</keyword>
<organism evidence="12 13">
    <name type="scientific">Halotalea alkalilenta</name>
    <dbReference type="NCBI Taxonomy" id="376489"/>
    <lineage>
        <taxon>Bacteria</taxon>
        <taxon>Pseudomonadati</taxon>
        <taxon>Pseudomonadota</taxon>
        <taxon>Gammaproteobacteria</taxon>
        <taxon>Oceanospirillales</taxon>
        <taxon>Halomonadaceae</taxon>
        <taxon>Halotalea</taxon>
    </lineage>
</organism>
<keyword evidence="3" id="KW-0813">Transport</keyword>
<evidence type="ECO:0000256" key="1">
    <source>
        <dbReference type="ARBA" id="ARBA00004651"/>
    </source>
</evidence>
<gene>
    <name evidence="12" type="ORF">A5892_16950</name>
</gene>
<feature type="transmembrane region" description="Helical" evidence="11">
    <location>
        <begin position="264"/>
        <end position="286"/>
    </location>
</feature>
<dbReference type="InterPro" id="IPR045861">
    <property type="entry name" value="CorA_cytoplasmic_dom"/>
</dbReference>
<dbReference type="PANTHER" id="PTHR46494:SF3">
    <property type="entry name" value="ZINC TRANSPORT PROTEIN ZNTB"/>
    <property type="match status" value="1"/>
</dbReference>
<dbReference type="InterPro" id="IPR045863">
    <property type="entry name" value="CorA_TM1_TM2"/>
</dbReference>
<keyword evidence="8 11" id="KW-1133">Transmembrane helix</keyword>
<evidence type="ECO:0000256" key="6">
    <source>
        <dbReference type="ARBA" id="ARBA00022692"/>
    </source>
</evidence>
<evidence type="ECO:0000256" key="9">
    <source>
        <dbReference type="ARBA" id="ARBA00023065"/>
    </source>
</evidence>
<dbReference type="STRING" id="376489.A5892_16950"/>
<evidence type="ECO:0000256" key="8">
    <source>
        <dbReference type="ARBA" id="ARBA00022989"/>
    </source>
</evidence>
<keyword evidence="4" id="KW-1003">Cell membrane</keyword>
<comment type="subcellular location">
    <subcellularLocation>
        <location evidence="1">Cell membrane</location>
        <topology evidence="1">Multi-pass membrane protein</topology>
    </subcellularLocation>
</comment>
<evidence type="ECO:0000256" key="11">
    <source>
        <dbReference type="SAM" id="Phobius"/>
    </source>
</evidence>
<evidence type="ECO:0000256" key="7">
    <source>
        <dbReference type="ARBA" id="ARBA00022833"/>
    </source>
</evidence>
<keyword evidence="7" id="KW-0862">Zinc</keyword>
<keyword evidence="13" id="KW-1185">Reference proteome</keyword>
<dbReference type="PANTHER" id="PTHR46494">
    <property type="entry name" value="CORA FAMILY METAL ION TRANSPORTER (EUROFUNG)"/>
    <property type="match status" value="1"/>
</dbReference>